<dbReference type="InterPro" id="IPR007492">
    <property type="entry name" value="LytTR_DNA-bd_dom"/>
</dbReference>
<sequence>MEKRKLTCIAVDDEPMALRLIKGYIAKTPFLELQNSFSNAVEALEFFNSNPVDLLFLDIQMPDLSGMELSKIVKGKTNVIFTTAFDRYALEGFKVDAVDYLLKPFNYGEFLVGAQKAYDRIQPSSIEPQKIPANSDKDFLFVKSGYKHLKLQLDKILYFEGLKDYVKIVVKDNPGPILSLMTLKSLEADLPSDRFMRVNRSFIVALPFIEEVERGLILINNTQITVSEQHKDKFLAYLDDNSI</sequence>
<name>A0ABT5XT63_9FLAO</name>
<evidence type="ECO:0000313" key="4">
    <source>
        <dbReference type="EMBL" id="MDF0709080.1"/>
    </source>
</evidence>
<organism evidence="4 5">
    <name type="scientific">Flagellimonas okinawensis</name>
    <dbReference type="NCBI Taxonomy" id="3031324"/>
    <lineage>
        <taxon>Bacteria</taxon>
        <taxon>Pseudomonadati</taxon>
        <taxon>Bacteroidota</taxon>
        <taxon>Flavobacteriia</taxon>
        <taxon>Flavobacteriales</taxon>
        <taxon>Flavobacteriaceae</taxon>
        <taxon>Flagellimonas</taxon>
    </lineage>
</organism>
<dbReference type="Gene3D" id="2.40.50.1020">
    <property type="entry name" value="LytTr DNA-binding domain"/>
    <property type="match status" value="1"/>
</dbReference>
<dbReference type="RefSeq" id="WP_275650848.1">
    <property type="nucleotide sequence ID" value="NZ_JARFVA010000009.1"/>
</dbReference>
<feature type="domain" description="Response regulatory" evidence="2">
    <location>
        <begin position="7"/>
        <end position="118"/>
    </location>
</feature>
<dbReference type="SMART" id="SM00850">
    <property type="entry name" value="LytTR"/>
    <property type="match status" value="1"/>
</dbReference>
<dbReference type="SMART" id="SM00448">
    <property type="entry name" value="REC"/>
    <property type="match status" value="1"/>
</dbReference>
<keyword evidence="1" id="KW-0597">Phosphoprotein</keyword>
<evidence type="ECO:0000256" key="1">
    <source>
        <dbReference type="PROSITE-ProRule" id="PRU00169"/>
    </source>
</evidence>
<dbReference type="PROSITE" id="PS50110">
    <property type="entry name" value="RESPONSE_REGULATORY"/>
    <property type="match status" value="1"/>
</dbReference>
<evidence type="ECO:0000259" key="2">
    <source>
        <dbReference type="PROSITE" id="PS50110"/>
    </source>
</evidence>
<keyword evidence="5" id="KW-1185">Reference proteome</keyword>
<dbReference type="Pfam" id="PF00072">
    <property type="entry name" value="Response_reg"/>
    <property type="match status" value="1"/>
</dbReference>
<proteinExistence type="predicted"/>
<dbReference type="InterPro" id="IPR001789">
    <property type="entry name" value="Sig_transdc_resp-reg_receiver"/>
</dbReference>
<evidence type="ECO:0000259" key="3">
    <source>
        <dbReference type="PROSITE" id="PS50930"/>
    </source>
</evidence>
<dbReference type="Proteomes" id="UP001217083">
    <property type="component" value="Unassembled WGS sequence"/>
</dbReference>
<feature type="modified residue" description="4-aspartylphosphate" evidence="1">
    <location>
        <position position="58"/>
    </location>
</feature>
<dbReference type="Pfam" id="PF04397">
    <property type="entry name" value="LytTR"/>
    <property type="match status" value="1"/>
</dbReference>
<dbReference type="PROSITE" id="PS50930">
    <property type="entry name" value="HTH_LYTTR"/>
    <property type="match status" value="1"/>
</dbReference>
<dbReference type="GO" id="GO:0003677">
    <property type="term" value="F:DNA binding"/>
    <property type="evidence" value="ECO:0007669"/>
    <property type="project" value="UniProtKB-KW"/>
</dbReference>
<feature type="domain" description="HTH LytTR-type" evidence="3">
    <location>
        <begin position="140"/>
        <end position="214"/>
    </location>
</feature>
<dbReference type="SUPFAM" id="SSF52172">
    <property type="entry name" value="CheY-like"/>
    <property type="match status" value="1"/>
</dbReference>
<comment type="caution">
    <text evidence="4">The sequence shown here is derived from an EMBL/GenBank/DDBJ whole genome shotgun (WGS) entry which is preliminary data.</text>
</comment>
<gene>
    <name evidence="4" type="ORF">PY091_17845</name>
</gene>
<dbReference type="InterPro" id="IPR046947">
    <property type="entry name" value="LytR-like"/>
</dbReference>
<keyword evidence="4" id="KW-0238">DNA-binding</keyword>
<evidence type="ECO:0000313" key="5">
    <source>
        <dbReference type="Proteomes" id="UP001217083"/>
    </source>
</evidence>
<dbReference type="PANTHER" id="PTHR37299">
    <property type="entry name" value="TRANSCRIPTIONAL REGULATOR-RELATED"/>
    <property type="match status" value="1"/>
</dbReference>
<dbReference type="InterPro" id="IPR011006">
    <property type="entry name" value="CheY-like_superfamily"/>
</dbReference>
<dbReference type="EMBL" id="JARFVA010000009">
    <property type="protein sequence ID" value="MDF0709080.1"/>
    <property type="molecule type" value="Genomic_DNA"/>
</dbReference>
<dbReference type="PANTHER" id="PTHR37299:SF1">
    <property type="entry name" value="STAGE 0 SPORULATION PROTEIN A HOMOLOG"/>
    <property type="match status" value="1"/>
</dbReference>
<reference evidence="4 5" key="1">
    <citation type="submission" date="2023-03" db="EMBL/GenBank/DDBJ databases">
        <title>Muricauda XX sp. nov. and Muricauda XXX sp. nov., two novel species isolated from Okinawa Trough.</title>
        <authorList>
            <person name="Cao W."/>
            <person name="Deng X."/>
        </authorList>
    </citation>
    <scope>NUCLEOTIDE SEQUENCE [LARGE SCALE GENOMIC DNA]</scope>
    <source>
        <strain evidence="4 5">81s02</strain>
    </source>
</reference>
<dbReference type="Gene3D" id="3.40.50.2300">
    <property type="match status" value="1"/>
</dbReference>
<accession>A0ABT5XT63</accession>
<protein>
    <submittedName>
        <fullName evidence="4">LytTR family DNA-binding domain-containing protein</fullName>
    </submittedName>
</protein>